<dbReference type="InterPro" id="IPR014284">
    <property type="entry name" value="RNA_pol_sigma-70_dom"/>
</dbReference>
<comment type="similarity">
    <text evidence="1">Belongs to the sigma-70 factor family. ECF subfamily.</text>
</comment>
<dbReference type="Gene3D" id="1.10.1740.10">
    <property type="match status" value="1"/>
</dbReference>
<dbReference type="InterPro" id="IPR036388">
    <property type="entry name" value="WH-like_DNA-bd_sf"/>
</dbReference>
<dbReference type="NCBIfam" id="TIGR02937">
    <property type="entry name" value="sigma70-ECF"/>
    <property type="match status" value="1"/>
</dbReference>
<keyword evidence="8" id="KW-1185">Reference proteome</keyword>
<reference evidence="7 8" key="1">
    <citation type="submission" date="2019-05" db="EMBL/GenBank/DDBJ databases">
        <title>Psychrobacillus vulpis sp. nov., a new species isolated from feces of a red fox that inhabits in The Tablas de Daimiel Natural Park, Albacete, Spain.</title>
        <authorList>
            <person name="Rodriguez M."/>
            <person name="Reina J.C."/>
            <person name="Bejar V."/>
            <person name="Llamas I."/>
        </authorList>
    </citation>
    <scope>NUCLEOTIDE SEQUENCE [LARGE SCALE GENOMIC DNA]</scope>
    <source>
        <strain evidence="7 8">NEAU-3TGS17</strain>
    </source>
</reference>
<proteinExistence type="inferred from homology"/>
<evidence type="ECO:0000313" key="7">
    <source>
        <dbReference type="EMBL" id="TQR10834.1"/>
    </source>
</evidence>
<dbReference type="InterPro" id="IPR039425">
    <property type="entry name" value="RNA_pol_sigma-70-like"/>
</dbReference>
<keyword evidence="3" id="KW-0731">Sigma factor</keyword>
<accession>A0A544T074</accession>
<dbReference type="AlphaFoldDB" id="A0A544T074"/>
<dbReference type="PANTHER" id="PTHR43133">
    <property type="entry name" value="RNA POLYMERASE ECF-TYPE SIGMA FACTO"/>
    <property type="match status" value="1"/>
</dbReference>
<dbReference type="OrthoDB" id="9784984at2"/>
<dbReference type="InterPro" id="IPR013249">
    <property type="entry name" value="RNA_pol_sigma70_r4_t2"/>
</dbReference>
<evidence type="ECO:0000256" key="1">
    <source>
        <dbReference type="ARBA" id="ARBA00010641"/>
    </source>
</evidence>
<evidence type="ECO:0000256" key="3">
    <source>
        <dbReference type="ARBA" id="ARBA00023082"/>
    </source>
</evidence>
<keyword evidence="2" id="KW-0805">Transcription regulation</keyword>
<dbReference type="Pfam" id="PF08281">
    <property type="entry name" value="Sigma70_r4_2"/>
    <property type="match status" value="1"/>
</dbReference>
<keyword evidence="4" id="KW-0804">Transcription</keyword>
<dbReference type="SUPFAM" id="SSF88659">
    <property type="entry name" value="Sigma3 and sigma4 domains of RNA polymerase sigma factors"/>
    <property type="match status" value="1"/>
</dbReference>
<dbReference type="Gene3D" id="1.10.10.10">
    <property type="entry name" value="Winged helix-like DNA-binding domain superfamily/Winged helix DNA-binding domain"/>
    <property type="match status" value="1"/>
</dbReference>
<feature type="domain" description="RNA polymerase sigma-70 region 2" evidence="5">
    <location>
        <begin position="21"/>
        <end position="87"/>
    </location>
</feature>
<dbReference type="EMBL" id="VDGH01000010">
    <property type="protein sequence ID" value="TQR10834.1"/>
    <property type="molecule type" value="Genomic_DNA"/>
</dbReference>
<dbReference type="InterPro" id="IPR013324">
    <property type="entry name" value="RNA_pol_sigma_r3/r4-like"/>
</dbReference>
<dbReference type="CDD" id="cd06171">
    <property type="entry name" value="Sigma70_r4"/>
    <property type="match status" value="1"/>
</dbReference>
<evidence type="ECO:0000259" key="6">
    <source>
        <dbReference type="Pfam" id="PF08281"/>
    </source>
</evidence>
<evidence type="ECO:0000256" key="2">
    <source>
        <dbReference type="ARBA" id="ARBA00023015"/>
    </source>
</evidence>
<evidence type="ECO:0000259" key="5">
    <source>
        <dbReference type="Pfam" id="PF04542"/>
    </source>
</evidence>
<dbReference type="InterPro" id="IPR007627">
    <property type="entry name" value="RNA_pol_sigma70_r2"/>
</dbReference>
<dbReference type="InterPro" id="IPR013325">
    <property type="entry name" value="RNA_pol_sigma_r2"/>
</dbReference>
<dbReference type="GO" id="GO:0016987">
    <property type="term" value="F:sigma factor activity"/>
    <property type="evidence" value="ECO:0007669"/>
    <property type="project" value="UniProtKB-KW"/>
</dbReference>
<dbReference type="GO" id="GO:0003677">
    <property type="term" value="F:DNA binding"/>
    <property type="evidence" value="ECO:0007669"/>
    <property type="project" value="InterPro"/>
</dbReference>
<protein>
    <submittedName>
        <fullName evidence="7">Sigma-70 family RNA polymerase sigma factor</fullName>
    </submittedName>
</protein>
<dbReference type="GO" id="GO:0006352">
    <property type="term" value="P:DNA-templated transcription initiation"/>
    <property type="evidence" value="ECO:0007669"/>
    <property type="project" value="InterPro"/>
</dbReference>
<comment type="caution">
    <text evidence="7">The sequence shown here is derived from an EMBL/GenBank/DDBJ whole genome shotgun (WGS) entry which is preliminary data.</text>
</comment>
<dbReference type="SUPFAM" id="SSF88946">
    <property type="entry name" value="Sigma2 domain of RNA polymerase sigma factors"/>
    <property type="match status" value="1"/>
</dbReference>
<dbReference type="Pfam" id="PF04542">
    <property type="entry name" value="Sigma70_r2"/>
    <property type="match status" value="1"/>
</dbReference>
<dbReference type="RefSeq" id="WP_142540154.1">
    <property type="nucleotide sequence ID" value="NZ_BMIE01000008.1"/>
</dbReference>
<dbReference type="Proteomes" id="UP000317316">
    <property type="component" value="Unassembled WGS sequence"/>
</dbReference>
<organism evidence="7 8">
    <name type="scientific">Psychrobacillus lasiicapitis</name>
    <dbReference type="NCBI Taxonomy" id="1636719"/>
    <lineage>
        <taxon>Bacteria</taxon>
        <taxon>Bacillati</taxon>
        <taxon>Bacillota</taxon>
        <taxon>Bacilli</taxon>
        <taxon>Bacillales</taxon>
        <taxon>Bacillaceae</taxon>
        <taxon>Psychrobacillus</taxon>
    </lineage>
</organism>
<feature type="domain" description="RNA polymerase sigma factor 70 region 4 type 2" evidence="6">
    <location>
        <begin position="119"/>
        <end position="171"/>
    </location>
</feature>
<dbReference type="PANTHER" id="PTHR43133:SF51">
    <property type="entry name" value="RNA POLYMERASE SIGMA FACTOR"/>
    <property type="match status" value="1"/>
</dbReference>
<sequence>MLDSELIERAQKGDKKAYAQLIQIHHRTVEKFAYQCGVKVNDLPDVTQEVFVKLYRFLHQFKHERFTTWLYKITLNATRDYYRKETREKAKEEKLTRNVAASYSTKSAEDRILVFEEDRELHKAIQSLDEKYRHPIILFYFHELSYVQISEVLNVPISTIKIRLLRAKGHLKTALEMNGGAEHGR</sequence>
<evidence type="ECO:0000256" key="4">
    <source>
        <dbReference type="ARBA" id="ARBA00023163"/>
    </source>
</evidence>
<evidence type="ECO:0000313" key="8">
    <source>
        <dbReference type="Proteomes" id="UP000317316"/>
    </source>
</evidence>
<gene>
    <name evidence="7" type="ORF">FG382_17410</name>
</gene>
<name>A0A544T074_9BACI</name>